<organism evidence="1 2">
    <name type="scientific">Aquilegia coerulea</name>
    <name type="common">Rocky mountain columbine</name>
    <dbReference type="NCBI Taxonomy" id="218851"/>
    <lineage>
        <taxon>Eukaryota</taxon>
        <taxon>Viridiplantae</taxon>
        <taxon>Streptophyta</taxon>
        <taxon>Embryophyta</taxon>
        <taxon>Tracheophyta</taxon>
        <taxon>Spermatophyta</taxon>
        <taxon>Magnoliopsida</taxon>
        <taxon>Ranunculales</taxon>
        <taxon>Ranunculaceae</taxon>
        <taxon>Thalictroideae</taxon>
        <taxon>Aquilegia</taxon>
    </lineage>
</organism>
<dbReference type="OrthoDB" id="6339427at2759"/>
<keyword evidence="2" id="KW-1185">Reference proteome</keyword>
<evidence type="ECO:0000313" key="1">
    <source>
        <dbReference type="EMBL" id="PIA56918.1"/>
    </source>
</evidence>
<dbReference type="AlphaFoldDB" id="A0A2G5EMC9"/>
<name>A0A2G5EMC9_AQUCA</name>
<protein>
    <submittedName>
        <fullName evidence="1">Uncharacterized protein</fullName>
    </submittedName>
</protein>
<dbReference type="EMBL" id="KZ305024">
    <property type="protein sequence ID" value="PIA56918.1"/>
    <property type="molecule type" value="Genomic_DNA"/>
</dbReference>
<accession>A0A2G5EMC9</accession>
<reference evidence="1 2" key="1">
    <citation type="submission" date="2017-09" db="EMBL/GenBank/DDBJ databases">
        <title>WGS assembly of Aquilegia coerulea Goldsmith.</title>
        <authorList>
            <person name="Hodges S."/>
            <person name="Kramer E."/>
            <person name="Nordborg M."/>
            <person name="Tomkins J."/>
            <person name="Borevitz J."/>
            <person name="Derieg N."/>
            <person name="Yan J."/>
            <person name="Mihaltcheva S."/>
            <person name="Hayes R.D."/>
            <person name="Rokhsar D."/>
        </authorList>
    </citation>
    <scope>NUCLEOTIDE SEQUENCE [LARGE SCALE GENOMIC DNA]</scope>
    <source>
        <strain evidence="2">cv. Goldsmith</strain>
    </source>
</reference>
<dbReference type="InParanoid" id="A0A2G5EMC9"/>
<proteinExistence type="predicted"/>
<evidence type="ECO:0000313" key="2">
    <source>
        <dbReference type="Proteomes" id="UP000230069"/>
    </source>
</evidence>
<gene>
    <name evidence="1" type="ORF">AQUCO_00700936v1</name>
</gene>
<dbReference type="Proteomes" id="UP000230069">
    <property type="component" value="Unassembled WGS sequence"/>
</dbReference>
<sequence>MVYDTFKPQKCFKSSAFCITKQYSLISSDGTLKNFKSNKNIFKGKCNKDWCNAGERNQSQLLSNNSEGIKITLICSLTDLFSLPDFTSTLPFAVLSPTRIPLVSSHKNSMNAQPRSL</sequence>